<feature type="transmembrane region" description="Helical" evidence="7">
    <location>
        <begin position="131"/>
        <end position="150"/>
    </location>
</feature>
<dbReference type="SUPFAM" id="SSF161098">
    <property type="entry name" value="MetI-like"/>
    <property type="match status" value="1"/>
</dbReference>
<feature type="transmembrane region" description="Helical" evidence="7">
    <location>
        <begin position="69"/>
        <end position="94"/>
    </location>
</feature>
<dbReference type="CDD" id="cd06261">
    <property type="entry name" value="TM_PBP2"/>
    <property type="match status" value="1"/>
</dbReference>
<evidence type="ECO:0000256" key="1">
    <source>
        <dbReference type="ARBA" id="ARBA00004651"/>
    </source>
</evidence>
<dbReference type="PROSITE" id="PS50928">
    <property type="entry name" value="ABC_TM1"/>
    <property type="match status" value="1"/>
</dbReference>
<evidence type="ECO:0000256" key="3">
    <source>
        <dbReference type="ARBA" id="ARBA00022475"/>
    </source>
</evidence>
<feature type="transmembrane region" description="Helical" evidence="7">
    <location>
        <begin position="106"/>
        <end position="125"/>
    </location>
</feature>
<gene>
    <name evidence="9" type="ORF">Ami103574_01295</name>
</gene>
<keyword evidence="2 7" id="KW-0813">Transport</keyword>
<feature type="transmembrane region" description="Helical" evidence="7">
    <location>
        <begin position="12"/>
        <end position="31"/>
    </location>
</feature>
<reference evidence="9 10" key="1">
    <citation type="submission" date="2020-02" db="EMBL/GenBank/DDBJ databases">
        <authorList>
            <person name="Kim Y.B."/>
            <person name="Roh S.W."/>
        </authorList>
    </citation>
    <scope>NUCLEOTIDE SEQUENCE [LARGE SCALE GENOMIC DNA]</scope>
    <source>
        <strain evidence="9 10">DSM 103574</strain>
    </source>
</reference>
<name>A0A858BTC8_9FIRM</name>
<dbReference type="GO" id="GO:0005886">
    <property type="term" value="C:plasma membrane"/>
    <property type="evidence" value="ECO:0007669"/>
    <property type="project" value="UniProtKB-SubCell"/>
</dbReference>
<dbReference type="InterPro" id="IPR035906">
    <property type="entry name" value="MetI-like_sf"/>
</dbReference>
<keyword evidence="5 7" id="KW-1133">Transmembrane helix</keyword>
<evidence type="ECO:0000256" key="7">
    <source>
        <dbReference type="RuleBase" id="RU363032"/>
    </source>
</evidence>
<dbReference type="RefSeq" id="WP_163064944.1">
    <property type="nucleotide sequence ID" value="NZ_CP048649.1"/>
</dbReference>
<comment type="subcellular location">
    <subcellularLocation>
        <location evidence="1 7">Cell membrane</location>
        <topology evidence="1 7">Multi-pass membrane protein</topology>
    </subcellularLocation>
</comment>
<dbReference type="GO" id="GO:0042918">
    <property type="term" value="P:alkanesulfonate transmembrane transport"/>
    <property type="evidence" value="ECO:0007669"/>
    <property type="project" value="UniProtKB-ARBA"/>
</dbReference>
<dbReference type="Pfam" id="PF00528">
    <property type="entry name" value="BPD_transp_1"/>
    <property type="match status" value="1"/>
</dbReference>
<feature type="transmembrane region" description="Helical" evidence="7">
    <location>
        <begin position="194"/>
        <end position="215"/>
    </location>
</feature>
<dbReference type="KEGG" id="abut:Ami103574_01295"/>
<evidence type="ECO:0000256" key="6">
    <source>
        <dbReference type="ARBA" id="ARBA00023136"/>
    </source>
</evidence>
<comment type="similarity">
    <text evidence="7">Belongs to the binding-protein-dependent transport system permease family.</text>
</comment>
<evidence type="ECO:0000313" key="10">
    <source>
        <dbReference type="Proteomes" id="UP000466848"/>
    </source>
</evidence>
<dbReference type="AlphaFoldDB" id="A0A858BTC8"/>
<protein>
    <submittedName>
        <fullName evidence="9">ABC transporter permease</fullName>
    </submittedName>
</protein>
<dbReference type="Proteomes" id="UP000466848">
    <property type="component" value="Chromosome"/>
</dbReference>
<proteinExistence type="inferred from homology"/>
<evidence type="ECO:0000256" key="2">
    <source>
        <dbReference type="ARBA" id="ARBA00022448"/>
    </source>
</evidence>
<evidence type="ECO:0000259" key="8">
    <source>
        <dbReference type="PROSITE" id="PS50928"/>
    </source>
</evidence>
<organism evidence="9 10">
    <name type="scientific">Aminipila butyrica</name>
    <dbReference type="NCBI Taxonomy" id="433296"/>
    <lineage>
        <taxon>Bacteria</taxon>
        <taxon>Bacillati</taxon>
        <taxon>Bacillota</taxon>
        <taxon>Clostridia</taxon>
        <taxon>Peptostreptococcales</taxon>
        <taxon>Anaerovoracaceae</taxon>
        <taxon>Aminipila</taxon>
    </lineage>
</organism>
<dbReference type="EMBL" id="CP048649">
    <property type="protein sequence ID" value="QIB68024.1"/>
    <property type="molecule type" value="Genomic_DNA"/>
</dbReference>
<dbReference type="FunFam" id="1.10.3720.10:FF:000003">
    <property type="entry name" value="Aliphatic sulfonate ABC transporter permease"/>
    <property type="match status" value="1"/>
</dbReference>
<keyword evidence="10" id="KW-1185">Reference proteome</keyword>
<dbReference type="PANTHER" id="PTHR30151:SF38">
    <property type="entry name" value="ALIPHATIC SULFONATES TRANSPORT PERMEASE PROTEIN SSUC-RELATED"/>
    <property type="match status" value="1"/>
</dbReference>
<dbReference type="InterPro" id="IPR000515">
    <property type="entry name" value="MetI-like"/>
</dbReference>
<evidence type="ECO:0000256" key="5">
    <source>
        <dbReference type="ARBA" id="ARBA00022989"/>
    </source>
</evidence>
<keyword evidence="6 7" id="KW-0472">Membrane</keyword>
<accession>A0A858BTC8</accession>
<dbReference type="Gene3D" id="1.10.3720.10">
    <property type="entry name" value="MetI-like"/>
    <property type="match status" value="1"/>
</dbReference>
<evidence type="ECO:0000313" key="9">
    <source>
        <dbReference type="EMBL" id="QIB68024.1"/>
    </source>
</evidence>
<keyword evidence="4 7" id="KW-0812">Transmembrane</keyword>
<dbReference type="PANTHER" id="PTHR30151">
    <property type="entry name" value="ALKANE SULFONATE ABC TRANSPORTER-RELATED, MEMBRANE SUBUNIT"/>
    <property type="match status" value="1"/>
</dbReference>
<keyword evidence="3" id="KW-1003">Cell membrane</keyword>
<feature type="transmembrane region" description="Helical" evidence="7">
    <location>
        <begin position="227"/>
        <end position="248"/>
    </location>
</feature>
<sequence length="256" mass="28425">MNNDVKNKRNIGSVILYIALPLILIAVWQGYNLAGKLTPYTMPEPMAIINTAIDYIQNGKLFENVTVSFIRVIEGFLLALVSAFIIGINVSIFPKFNLFTDLLIQILRPIPPIAWIPLAILWFGIGQESKIFIIFLGAFFPIFVNTVDGVRNIDSKYFELSQVYEVSRQKLIRKIIIPGALPSIMTGIRLGLGNAWVCVVAAEMIGATSGVGYMLSDGRSLSRPDIVILGMLIVGIVGKIMDDLLKLIREKLITWN</sequence>
<feature type="domain" description="ABC transmembrane type-1" evidence="8">
    <location>
        <begin position="61"/>
        <end position="245"/>
    </location>
</feature>
<evidence type="ECO:0000256" key="4">
    <source>
        <dbReference type="ARBA" id="ARBA00022692"/>
    </source>
</evidence>